<dbReference type="EMBL" id="JBHUGS010000003">
    <property type="protein sequence ID" value="MFD1951572.1"/>
    <property type="molecule type" value="Genomic_DNA"/>
</dbReference>
<dbReference type="Proteomes" id="UP001597400">
    <property type="component" value="Unassembled WGS sequence"/>
</dbReference>
<dbReference type="PANTHER" id="PTHR43048:SF3">
    <property type="entry name" value="METHYLMALONYL-COA EPIMERASE, MITOCHONDRIAL"/>
    <property type="match status" value="1"/>
</dbReference>
<evidence type="ECO:0000313" key="3">
    <source>
        <dbReference type="EMBL" id="MFD1951572.1"/>
    </source>
</evidence>
<dbReference type="InterPro" id="IPR051785">
    <property type="entry name" value="MMCE/EMCE_epimerase"/>
</dbReference>
<dbReference type="SUPFAM" id="SSF54593">
    <property type="entry name" value="Glyoxalase/Bleomycin resistance protein/Dihydroxybiphenyl dioxygenase"/>
    <property type="match status" value="1"/>
</dbReference>
<dbReference type="InterPro" id="IPR029068">
    <property type="entry name" value="Glyas_Bleomycin-R_OHBP_Dase"/>
</dbReference>
<dbReference type="PROSITE" id="PS51819">
    <property type="entry name" value="VOC"/>
    <property type="match status" value="1"/>
</dbReference>
<name>A0ABW4TXZ9_9SPHN</name>
<keyword evidence="4" id="KW-1185">Reference proteome</keyword>
<proteinExistence type="predicted"/>
<accession>A0ABW4TXZ9</accession>
<gene>
    <name evidence="3" type="ORF">ACFSGX_12430</name>
</gene>
<reference evidence="4" key="1">
    <citation type="journal article" date="2019" name="Int. J. Syst. Evol. Microbiol.">
        <title>The Global Catalogue of Microorganisms (GCM) 10K type strain sequencing project: providing services to taxonomists for standard genome sequencing and annotation.</title>
        <authorList>
            <consortium name="The Broad Institute Genomics Platform"/>
            <consortium name="The Broad Institute Genome Sequencing Center for Infectious Disease"/>
            <person name="Wu L."/>
            <person name="Ma J."/>
        </authorList>
    </citation>
    <scope>NUCLEOTIDE SEQUENCE [LARGE SCALE GENOMIC DNA]</scope>
    <source>
        <strain evidence="4">CGMCC 1.12702</strain>
    </source>
</reference>
<keyword evidence="1" id="KW-0479">Metal-binding</keyword>
<dbReference type="CDD" id="cd06587">
    <property type="entry name" value="VOC"/>
    <property type="match status" value="1"/>
</dbReference>
<dbReference type="RefSeq" id="WP_380930340.1">
    <property type="nucleotide sequence ID" value="NZ_JBHUGS010000003.1"/>
</dbReference>
<organism evidence="3 4">
    <name type="scientific">Sphingomonas arantia</name>
    <dbReference type="NCBI Taxonomy" id="1460676"/>
    <lineage>
        <taxon>Bacteria</taxon>
        <taxon>Pseudomonadati</taxon>
        <taxon>Pseudomonadota</taxon>
        <taxon>Alphaproteobacteria</taxon>
        <taxon>Sphingomonadales</taxon>
        <taxon>Sphingomonadaceae</taxon>
        <taxon>Sphingomonas</taxon>
    </lineage>
</organism>
<dbReference type="InterPro" id="IPR037523">
    <property type="entry name" value="VOC_core"/>
</dbReference>
<dbReference type="Gene3D" id="3.10.180.10">
    <property type="entry name" value="2,3-Dihydroxybiphenyl 1,2-Dioxygenase, domain 1"/>
    <property type="match status" value="1"/>
</dbReference>
<sequence length="212" mass="23665">MTSAMPRSDGALAVLMMHHAMALQRPRRNGATMVETSERRVFRIKGRKIPAQFANDRISVMPMPSIFPAAKTSSPFTSMKGDHAGLRVPDFNAAIAWYTEKLDFRVMHTWPYGDMKLAYVAPSVDDSFRIELLAGPGASDRPSYSDLGDSLGLGGWHHICIRVDSADETVAELRRRGVEIVTEPFDLPDISRRLAFFADPWGNLFELTQPID</sequence>
<dbReference type="InterPro" id="IPR004360">
    <property type="entry name" value="Glyas_Fos-R_dOase_dom"/>
</dbReference>
<dbReference type="PANTHER" id="PTHR43048">
    <property type="entry name" value="METHYLMALONYL-COA EPIMERASE"/>
    <property type="match status" value="1"/>
</dbReference>
<evidence type="ECO:0000256" key="1">
    <source>
        <dbReference type="ARBA" id="ARBA00022723"/>
    </source>
</evidence>
<protein>
    <submittedName>
        <fullName evidence="3">VOC family protein</fullName>
    </submittedName>
</protein>
<evidence type="ECO:0000259" key="2">
    <source>
        <dbReference type="PROSITE" id="PS51819"/>
    </source>
</evidence>
<evidence type="ECO:0000313" key="4">
    <source>
        <dbReference type="Proteomes" id="UP001597400"/>
    </source>
</evidence>
<comment type="caution">
    <text evidence="3">The sequence shown here is derived from an EMBL/GenBank/DDBJ whole genome shotgun (WGS) entry which is preliminary data.</text>
</comment>
<dbReference type="Pfam" id="PF00903">
    <property type="entry name" value="Glyoxalase"/>
    <property type="match status" value="1"/>
</dbReference>
<feature type="domain" description="VOC" evidence="2">
    <location>
        <begin position="80"/>
        <end position="210"/>
    </location>
</feature>